<dbReference type="GO" id="GO:0005886">
    <property type="term" value="C:plasma membrane"/>
    <property type="evidence" value="ECO:0007669"/>
    <property type="project" value="UniProtKB-SubCell"/>
</dbReference>
<evidence type="ECO:0000256" key="1">
    <source>
        <dbReference type="ARBA" id="ARBA00004651"/>
    </source>
</evidence>
<dbReference type="PANTHER" id="PTHR33931">
    <property type="entry name" value="HOLIN-LIKE PROTEIN CIDA-RELATED"/>
    <property type="match status" value="1"/>
</dbReference>
<evidence type="ECO:0000256" key="4">
    <source>
        <dbReference type="ARBA" id="ARBA00022989"/>
    </source>
</evidence>
<keyword evidence="3 6" id="KW-0812">Transmembrane</keyword>
<dbReference type="Pfam" id="PF03788">
    <property type="entry name" value="LrgA"/>
    <property type="match status" value="1"/>
</dbReference>
<keyword evidence="2" id="KW-1003">Cell membrane</keyword>
<feature type="transmembrane region" description="Helical" evidence="6">
    <location>
        <begin position="78"/>
        <end position="97"/>
    </location>
</feature>
<evidence type="ECO:0000256" key="6">
    <source>
        <dbReference type="SAM" id="Phobius"/>
    </source>
</evidence>
<evidence type="ECO:0000313" key="8">
    <source>
        <dbReference type="Proteomes" id="UP000267078"/>
    </source>
</evidence>
<evidence type="ECO:0000256" key="5">
    <source>
        <dbReference type="ARBA" id="ARBA00023136"/>
    </source>
</evidence>
<gene>
    <name evidence="7" type="ORF">ALP21_100227</name>
</gene>
<keyword evidence="4 6" id="KW-1133">Transmembrane helix</keyword>
<feature type="transmembrane region" description="Helical" evidence="6">
    <location>
        <begin position="141"/>
        <end position="162"/>
    </location>
</feature>
<feature type="transmembrane region" description="Helical" evidence="6">
    <location>
        <begin position="117"/>
        <end position="135"/>
    </location>
</feature>
<protein>
    <submittedName>
        <fullName evidence="7">LrgA-like protein</fullName>
    </submittedName>
</protein>
<proteinExistence type="predicted"/>
<dbReference type="InterPro" id="IPR005538">
    <property type="entry name" value="LrgA/CidA"/>
</dbReference>
<accession>A0A7Z6UNH7</accession>
<dbReference type="AlphaFoldDB" id="A0A7Z6UNH7"/>
<feature type="transmembrane region" description="Helical" evidence="6">
    <location>
        <begin position="51"/>
        <end position="72"/>
    </location>
</feature>
<reference evidence="7 8" key="1">
    <citation type="submission" date="2018-08" db="EMBL/GenBank/DDBJ databases">
        <title>Recombination of ecologically and evolutionarily significant loci maintains genetic cohesion in the Pseudomonas syringae species complex.</title>
        <authorList>
            <person name="Dillon M."/>
            <person name="Thakur S."/>
            <person name="Almeida R.N.D."/>
            <person name="Weir B.S."/>
            <person name="Guttman D.S."/>
        </authorList>
    </citation>
    <scope>NUCLEOTIDE SEQUENCE [LARGE SCALE GENOMIC DNA]</scope>
    <source>
        <strain evidence="7 8">1449B</strain>
    </source>
</reference>
<organism evidence="7 8">
    <name type="scientific">Pseudomonas savastanoi pv. phaseolicola</name>
    <name type="common">Pseudomonas syringae pv. phaseolicola</name>
    <dbReference type="NCBI Taxonomy" id="319"/>
    <lineage>
        <taxon>Bacteria</taxon>
        <taxon>Pseudomonadati</taxon>
        <taxon>Pseudomonadota</taxon>
        <taxon>Gammaproteobacteria</taxon>
        <taxon>Pseudomonadales</taxon>
        <taxon>Pseudomonadaceae</taxon>
        <taxon>Pseudomonas</taxon>
    </lineage>
</organism>
<dbReference type="EMBL" id="RBUI01000192">
    <property type="protein sequence ID" value="RMU82152.1"/>
    <property type="molecule type" value="Genomic_DNA"/>
</dbReference>
<evidence type="ECO:0000256" key="3">
    <source>
        <dbReference type="ARBA" id="ARBA00022692"/>
    </source>
</evidence>
<dbReference type="PANTHER" id="PTHR33931:SF2">
    <property type="entry name" value="HOLIN-LIKE PROTEIN CIDA"/>
    <property type="match status" value="1"/>
</dbReference>
<keyword evidence="5 6" id="KW-0472">Membrane</keyword>
<evidence type="ECO:0000256" key="2">
    <source>
        <dbReference type="ARBA" id="ARBA00022475"/>
    </source>
</evidence>
<name>A0A7Z6UNH7_PSESH</name>
<sequence>MPARIGSCLRANDQISRGRLAGQATAAMRIPTHDLWRSVFIMTPIVRRVRLSAGVFMLLRGLTWLVLFQLLGTALNHLFLSILPGPIIGLVLLMAYLMWRGEVSEPISMAASSLLRYLPLLLVPPAVGVMVYASAIAEDFWAIFGTLTLSLMISMVFVGWLMQTLIRRQAQRRELP</sequence>
<dbReference type="Proteomes" id="UP000267078">
    <property type="component" value="Unassembled WGS sequence"/>
</dbReference>
<comment type="caution">
    <text evidence="7">The sequence shown here is derived from an EMBL/GenBank/DDBJ whole genome shotgun (WGS) entry which is preliminary data.</text>
</comment>
<comment type="subcellular location">
    <subcellularLocation>
        <location evidence="1">Cell membrane</location>
        <topology evidence="1">Multi-pass membrane protein</topology>
    </subcellularLocation>
</comment>
<evidence type="ECO:0000313" key="7">
    <source>
        <dbReference type="EMBL" id="RMU82152.1"/>
    </source>
</evidence>